<dbReference type="AlphaFoldDB" id="A0A6A3AAS5"/>
<dbReference type="EMBL" id="VEPZ02001032">
    <property type="protein sequence ID" value="KAE8700092.1"/>
    <property type="molecule type" value="Genomic_DNA"/>
</dbReference>
<comment type="caution">
    <text evidence="1">The sequence shown here is derived from an EMBL/GenBank/DDBJ whole genome shotgun (WGS) entry which is preliminary data.</text>
</comment>
<keyword evidence="2" id="KW-1185">Reference proteome</keyword>
<reference evidence="1" key="1">
    <citation type="submission" date="2019-09" db="EMBL/GenBank/DDBJ databases">
        <title>Draft genome information of white flower Hibiscus syriacus.</title>
        <authorList>
            <person name="Kim Y.-M."/>
        </authorList>
    </citation>
    <scope>NUCLEOTIDE SEQUENCE [LARGE SCALE GENOMIC DNA]</scope>
    <source>
        <strain evidence="1">YM2019G1</strain>
    </source>
</reference>
<accession>A0A6A3AAS5</accession>
<protein>
    <submittedName>
        <fullName evidence="1">Uncharacterized protein</fullName>
    </submittedName>
</protein>
<evidence type="ECO:0000313" key="2">
    <source>
        <dbReference type="Proteomes" id="UP000436088"/>
    </source>
</evidence>
<sequence length="107" mass="12179">MLTCAKSANKLEVDKASLKSYMRGENREIQEKIIEFFDSRPDLQTPAGISMKEHRELCMRQLVALVREAKIKPFRYVVDDPAKYFAITEAVGSIDVSLGIKLGVQFR</sequence>
<gene>
    <name evidence="1" type="ORF">F3Y22_tig00110562pilonHSYRG00075</name>
</gene>
<organism evidence="1 2">
    <name type="scientific">Hibiscus syriacus</name>
    <name type="common">Rose of Sharon</name>
    <dbReference type="NCBI Taxonomy" id="106335"/>
    <lineage>
        <taxon>Eukaryota</taxon>
        <taxon>Viridiplantae</taxon>
        <taxon>Streptophyta</taxon>
        <taxon>Embryophyta</taxon>
        <taxon>Tracheophyta</taxon>
        <taxon>Spermatophyta</taxon>
        <taxon>Magnoliopsida</taxon>
        <taxon>eudicotyledons</taxon>
        <taxon>Gunneridae</taxon>
        <taxon>Pentapetalae</taxon>
        <taxon>rosids</taxon>
        <taxon>malvids</taxon>
        <taxon>Malvales</taxon>
        <taxon>Malvaceae</taxon>
        <taxon>Malvoideae</taxon>
        <taxon>Hibiscus</taxon>
    </lineage>
</organism>
<evidence type="ECO:0000313" key="1">
    <source>
        <dbReference type="EMBL" id="KAE8700092.1"/>
    </source>
</evidence>
<name>A0A6A3AAS5_HIBSY</name>
<dbReference type="Proteomes" id="UP000436088">
    <property type="component" value="Unassembled WGS sequence"/>
</dbReference>
<proteinExistence type="predicted"/>